<proteinExistence type="predicted"/>
<sequence>MPTHKKFLKPRKMCEKMRMHSSENLGEPAEKITIELGKTPLHAMKNPVKYDRGNKSGILHQQMPNLKLDC</sequence>
<dbReference type="EMBL" id="BARU01021197">
    <property type="protein sequence ID" value="GAH57853.1"/>
    <property type="molecule type" value="Genomic_DNA"/>
</dbReference>
<organism evidence="1">
    <name type="scientific">marine sediment metagenome</name>
    <dbReference type="NCBI Taxonomy" id="412755"/>
    <lineage>
        <taxon>unclassified sequences</taxon>
        <taxon>metagenomes</taxon>
        <taxon>ecological metagenomes</taxon>
    </lineage>
</organism>
<comment type="caution">
    <text evidence="1">The sequence shown here is derived from an EMBL/GenBank/DDBJ whole genome shotgun (WGS) entry which is preliminary data.</text>
</comment>
<accession>X1IJU6</accession>
<name>X1IJU6_9ZZZZ</name>
<gene>
    <name evidence="1" type="ORF">S03H2_34711</name>
</gene>
<evidence type="ECO:0000313" key="1">
    <source>
        <dbReference type="EMBL" id="GAH57853.1"/>
    </source>
</evidence>
<dbReference type="AlphaFoldDB" id="X1IJU6"/>
<protein>
    <submittedName>
        <fullName evidence="1">Uncharacterized protein</fullName>
    </submittedName>
</protein>
<reference evidence="1" key="1">
    <citation type="journal article" date="2014" name="Front. Microbiol.">
        <title>High frequency of phylogenetically diverse reductive dehalogenase-homologous genes in deep subseafloor sedimentary metagenomes.</title>
        <authorList>
            <person name="Kawai M."/>
            <person name="Futagami T."/>
            <person name="Toyoda A."/>
            <person name="Takaki Y."/>
            <person name="Nishi S."/>
            <person name="Hori S."/>
            <person name="Arai W."/>
            <person name="Tsubouchi T."/>
            <person name="Morono Y."/>
            <person name="Uchiyama I."/>
            <person name="Ito T."/>
            <person name="Fujiyama A."/>
            <person name="Inagaki F."/>
            <person name="Takami H."/>
        </authorList>
    </citation>
    <scope>NUCLEOTIDE SEQUENCE</scope>
    <source>
        <strain evidence="1">Expedition CK06-06</strain>
    </source>
</reference>